<dbReference type="InterPro" id="IPR013783">
    <property type="entry name" value="Ig-like_fold"/>
</dbReference>
<dbReference type="RefSeq" id="XP_015279120.1">
    <property type="nucleotide sequence ID" value="XM_015423634.1"/>
</dbReference>
<evidence type="ECO:0000256" key="8">
    <source>
        <dbReference type="ARBA" id="ARBA00023157"/>
    </source>
</evidence>
<keyword evidence="5" id="KW-0391">Immunity</keyword>
<evidence type="ECO:0000256" key="10">
    <source>
        <dbReference type="SAM" id="Phobius"/>
    </source>
</evidence>
<dbReference type="InterPro" id="IPR007110">
    <property type="entry name" value="Ig-like_dom"/>
</dbReference>
<evidence type="ECO:0000256" key="3">
    <source>
        <dbReference type="ARBA" id="ARBA00022692"/>
    </source>
</evidence>
<dbReference type="Proteomes" id="UP000694871">
    <property type="component" value="Unplaced"/>
</dbReference>
<dbReference type="PROSITE" id="PS50835">
    <property type="entry name" value="IG_LIKE"/>
    <property type="match status" value="1"/>
</dbReference>
<feature type="transmembrane region" description="Helical" evidence="10">
    <location>
        <begin position="246"/>
        <end position="269"/>
    </location>
</feature>
<evidence type="ECO:0000313" key="12">
    <source>
        <dbReference type="Proteomes" id="UP000694871"/>
    </source>
</evidence>
<dbReference type="InterPro" id="IPR037055">
    <property type="entry name" value="MHC_I-like_Ag-recog_sf"/>
</dbReference>
<dbReference type="Pfam" id="PF07654">
    <property type="entry name" value="C1-set"/>
    <property type="match status" value="1"/>
</dbReference>
<evidence type="ECO:0000256" key="1">
    <source>
        <dbReference type="ARBA" id="ARBA00004479"/>
    </source>
</evidence>
<keyword evidence="9" id="KW-0325">Glycoprotein</keyword>
<evidence type="ECO:0000259" key="11">
    <source>
        <dbReference type="PROSITE" id="PS50835"/>
    </source>
</evidence>
<evidence type="ECO:0000256" key="5">
    <source>
        <dbReference type="ARBA" id="ARBA00022859"/>
    </source>
</evidence>
<evidence type="ECO:0000256" key="9">
    <source>
        <dbReference type="ARBA" id="ARBA00023180"/>
    </source>
</evidence>
<dbReference type="Gene3D" id="3.30.500.10">
    <property type="entry name" value="MHC class I-like antigen recognition-like"/>
    <property type="match status" value="1"/>
</dbReference>
<evidence type="ECO:0000256" key="7">
    <source>
        <dbReference type="ARBA" id="ARBA00023136"/>
    </source>
</evidence>
<dbReference type="InterPro" id="IPR036179">
    <property type="entry name" value="Ig-like_dom_sf"/>
</dbReference>
<dbReference type="InterPro" id="IPR050208">
    <property type="entry name" value="MHC_class-I_related"/>
</dbReference>
<keyword evidence="4" id="KW-0732">Signal</keyword>
<evidence type="ECO:0000256" key="4">
    <source>
        <dbReference type="ARBA" id="ARBA00022729"/>
    </source>
</evidence>
<evidence type="ECO:0000313" key="13">
    <source>
        <dbReference type="RefSeq" id="XP_015279120.1"/>
    </source>
</evidence>
<dbReference type="InterPro" id="IPR003006">
    <property type="entry name" value="Ig/MHC_CS"/>
</dbReference>
<keyword evidence="2" id="KW-0490">MHC I</keyword>
<proteinExistence type="predicted"/>
<dbReference type="Gene3D" id="2.60.40.10">
    <property type="entry name" value="Immunoglobulins"/>
    <property type="match status" value="1"/>
</dbReference>
<dbReference type="GeneID" id="107120868"/>
<keyword evidence="12" id="KW-1185">Reference proteome</keyword>
<dbReference type="CDD" id="cd07698">
    <property type="entry name" value="IgC1_MHC_I_alpha3"/>
    <property type="match status" value="1"/>
</dbReference>
<dbReference type="SUPFAM" id="SSF54452">
    <property type="entry name" value="MHC antigen-recognition domain"/>
    <property type="match status" value="1"/>
</dbReference>
<sequence>MFWFWGKSSVAEVIFTIEFLPRYQSSPGCFLHCDDINSRNSQEVAKMKDQRQEDVIERAPADNKQRATGWLAQDQLQSGARRAAQRGVLEVRPCVPQAEILKQELGSFLALGHPQSEKDYLEETCVEWLRMYLEYGNETLLRTEPPMVRVAPKKGYDGRETLFCQLYGFYPKEINVTWLKDGEVRKRDTLTGGVVPNSDGTYHTWLSIDVDPKDRGYYQCRVEHDGLPGPLERVWEEPASNWGHVLGIPGGLAIVILVIRVILVIVICMSDTVQWSPDSTTWNPTSAGIPFSQTSSI</sequence>
<evidence type="ECO:0000256" key="6">
    <source>
        <dbReference type="ARBA" id="ARBA00022989"/>
    </source>
</evidence>
<comment type="subcellular location">
    <subcellularLocation>
        <location evidence="1">Membrane</location>
        <topology evidence="1">Single-pass type I membrane protein</topology>
    </subcellularLocation>
</comment>
<dbReference type="InterPro" id="IPR003597">
    <property type="entry name" value="Ig_C1-set"/>
</dbReference>
<dbReference type="PROSITE" id="PS00290">
    <property type="entry name" value="IG_MHC"/>
    <property type="match status" value="1"/>
</dbReference>
<organism evidence="12 13">
    <name type="scientific">Gekko japonicus</name>
    <name type="common">Schlegel's Japanese gecko</name>
    <dbReference type="NCBI Taxonomy" id="146911"/>
    <lineage>
        <taxon>Eukaryota</taxon>
        <taxon>Metazoa</taxon>
        <taxon>Chordata</taxon>
        <taxon>Craniata</taxon>
        <taxon>Vertebrata</taxon>
        <taxon>Euteleostomi</taxon>
        <taxon>Lepidosauria</taxon>
        <taxon>Squamata</taxon>
        <taxon>Bifurcata</taxon>
        <taxon>Gekkota</taxon>
        <taxon>Gekkonidae</taxon>
        <taxon>Gekkoninae</taxon>
        <taxon>Gekko</taxon>
    </lineage>
</organism>
<keyword evidence="6 10" id="KW-1133">Transmembrane helix</keyword>
<keyword evidence="3 10" id="KW-0812">Transmembrane</keyword>
<name>A0ABM1KZI3_GEKJA</name>
<accession>A0ABM1KZI3</accession>
<reference evidence="13" key="1">
    <citation type="submission" date="2025-08" db="UniProtKB">
        <authorList>
            <consortium name="RefSeq"/>
        </authorList>
    </citation>
    <scope>IDENTIFICATION</scope>
</reference>
<dbReference type="PANTHER" id="PTHR16675">
    <property type="entry name" value="MHC CLASS I-RELATED"/>
    <property type="match status" value="1"/>
</dbReference>
<dbReference type="SMART" id="SM00407">
    <property type="entry name" value="IGc1"/>
    <property type="match status" value="1"/>
</dbReference>
<dbReference type="SUPFAM" id="SSF48726">
    <property type="entry name" value="Immunoglobulin"/>
    <property type="match status" value="1"/>
</dbReference>
<dbReference type="PANTHER" id="PTHR16675:SF242">
    <property type="entry name" value="MAJOR HISTOCOMPATIBILITY COMPLEX CLASS I-RELATED GENE PROTEIN"/>
    <property type="match status" value="1"/>
</dbReference>
<protein>
    <submittedName>
        <fullName evidence="13">Class I histocompatibility antigen, F10 alpha chain-like</fullName>
    </submittedName>
</protein>
<feature type="domain" description="Ig-like" evidence="11">
    <location>
        <begin position="146"/>
        <end position="224"/>
    </location>
</feature>
<keyword evidence="8" id="KW-1015">Disulfide bond</keyword>
<evidence type="ECO:0000256" key="2">
    <source>
        <dbReference type="ARBA" id="ARBA00022451"/>
    </source>
</evidence>
<dbReference type="InterPro" id="IPR011162">
    <property type="entry name" value="MHC_I/II-like_Ag-recog"/>
</dbReference>
<keyword evidence="7 10" id="KW-0472">Membrane</keyword>
<gene>
    <name evidence="13" type="primary">LOC107120868</name>
</gene>